<feature type="transmembrane region" description="Helical" evidence="1">
    <location>
        <begin position="29"/>
        <end position="52"/>
    </location>
</feature>
<keyword evidence="1" id="KW-1133">Transmembrane helix</keyword>
<dbReference type="EMBL" id="JAVDUU010000004">
    <property type="protein sequence ID" value="MDR6944607.1"/>
    <property type="molecule type" value="Genomic_DNA"/>
</dbReference>
<keyword evidence="3" id="KW-1185">Reference proteome</keyword>
<dbReference type="RefSeq" id="WP_310101105.1">
    <property type="nucleotide sequence ID" value="NZ_JAVDUU010000004.1"/>
</dbReference>
<name>A0ABU1TGQ9_9SPHI</name>
<evidence type="ECO:0000313" key="3">
    <source>
        <dbReference type="Proteomes" id="UP001247620"/>
    </source>
</evidence>
<proteinExistence type="predicted"/>
<protein>
    <submittedName>
        <fullName evidence="2">Uncharacterized membrane protein YtjA (UPF0391 family)</fullName>
    </submittedName>
</protein>
<accession>A0ABU1TGQ9</accession>
<gene>
    <name evidence="2" type="ORF">J2W55_004467</name>
</gene>
<keyword evidence="1" id="KW-0812">Transmembrane</keyword>
<organism evidence="2 3">
    <name type="scientific">Mucilaginibacter pocheonensis</name>
    <dbReference type="NCBI Taxonomy" id="398050"/>
    <lineage>
        <taxon>Bacteria</taxon>
        <taxon>Pseudomonadati</taxon>
        <taxon>Bacteroidota</taxon>
        <taxon>Sphingobacteriia</taxon>
        <taxon>Sphingobacteriales</taxon>
        <taxon>Sphingobacteriaceae</taxon>
        <taxon>Mucilaginibacter</taxon>
    </lineage>
</organism>
<sequence length="56" mass="5935">MKKVHLVLLTGLIMLTVSGCSVIEGIFKAGAVVGIISVVVVILVIIWLISLFRGKS</sequence>
<evidence type="ECO:0000256" key="1">
    <source>
        <dbReference type="SAM" id="Phobius"/>
    </source>
</evidence>
<evidence type="ECO:0000313" key="2">
    <source>
        <dbReference type="EMBL" id="MDR6944607.1"/>
    </source>
</evidence>
<reference evidence="2 3" key="1">
    <citation type="submission" date="2023-07" db="EMBL/GenBank/DDBJ databases">
        <title>Sorghum-associated microbial communities from plants grown in Nebraska, USA.</title>
        <authorList>
            <person name="Schachtman D."/>
        </authorList>
    </citation>
    <scope>NUCLEOTIDE SEQUENCE [LARGE SCALE GENOMIC DNA]</scope>
    <source>
        <strain evidence="2 3">3262</strain>
    </source>
</reference>
<comment type="caution">
    <text evidence="2">The sequence shown here is derived from an EMBL/GenBank/DDBJ whole genome shotgun (WGS) entry which is preliminary data.</text>
</comment>
<dbReference type="Proteomes" id="UP001247620">
    <property type="component" value="Unassembled WGS sequence"/>
</dbReference>
<dbReference type="PROSITE" id="PS51257">
    <property type="entry name" value="PROKAR_LIPOPROTEIN"/>
    <property type="match status" value="1"/>
</dbReference>
<keyword evidence="1" id="KW-0472">Membrane</keyword>